<evidence type="ECO:0000313" key="1">
    <source>
        <dbReference type="EMBL" id="WBL37324.1"/>
    </source>
</evidence>
<dbReference type="EMBL" id="CP115149">
    <property type="protein sequence ID" value="WBL37324.1"/>
    <property type="molecule type" value="Genomic_DNA"/>
</dbReference>
<sequence length="326" mass="34075">MQLFLGADDYIAAARAAATPAPPAPHGQHWAGSGIINLGGAVARIPMSISGVPQRDWRDVPGGTAIEARVGGAVCGTTAAIAAGPVSTFTIKVRSEGEQPGCGTPGATVELVIGGLAARPTFTWGGRDANLGLAGLFVSGVSPPPGSVVVQTLRSGWSNLAHLEPSGALPAAASTLPLPWNAIYRWDPLKWTFSEADGALGAYLRFIRGAPAAVNDYPVIQQFDAYWVDAPAANVASLNPNPPPGRTIELAAGWNNFTYTGPARAVADALASIAGKYDQVLEYDNASGRWLSHLPGQPRYLNDFGGLFTFRVYWISMSEPGQLVMQ</sequence>
<protein>
    <submittedName>
        <fullName evidence="1">Uncharacterized protein</fullName>
    </submittedName>
</protein>
<dbReference type="Proteomes" id="UP001212803">
    <property type="component" value="Chromosome"/>
</dbReference>
<reference evidence="1 2" key="1">
    <citation type="journal article" date="2023" name="ISME J.">
        <title>Thermophilic Dehalococcoidia with unusual traits shed light on an unexpected past.</title>
        <authorList>
            <person name="Palmer M."/>
            <person name="Covington J.K."/>
            <person name="Zhou E.M."/>
            <person name="Thomas S.C."/>
            <person name="Habib N."/>
            <person name="Seymour C.O."/>
            <person name="Lai D."/>
            <person name="Johnston J."/>
            <person name="Hashimi A."/>
            <person name="Jiao J.Y."/>
            <person name="Muok A.R."/>
            <person name="Liu L."/>
            <person name="Xian W.D."/>
            <person name="Zhi X.Y."/>
            <person name="Li M.M."/>
            <person name="Silva L.P."/>
            <person name="Bowen B.P."/>
            <person name="Louie K."/>
            <person name="Briegel A."/>
            <person name="Pett-Ridge J."/>
            <person name="Weber P.K."/>
            <person name="Tocheva E.I."/>
            <person name="Woyke T."/>
            <person name="Northen T.R."/>
            <person name="Mayali X."/>
            <person name="Li W.J."/>
            <person name="Hedlund B.P."/>
        </authorList>
    </citation>
    <scope>NUCLEOTIDE SEQUENCE [LARGE SCALE GENOMIC DNA]</scope>
    <source>
        <strain evidence="1 2">YIM 72310</strain>
    </source>
</reference>
<name>A0ABY7MBG6_9CHLR</name>
<organism evidence="1 2">
    <name type="scientific">Tepidiforma flava</name>
    <dbReference type="NCBI Taxonomy" id="3004094"/>
    <lineage>
        <taxon>Bacteria</taxon>
        <taxon>Bacillati</taxon>
        <taxon>Chloroflexota</taxon>
        <taxon>Tepidiformia</taxon>
        <taxon>Tepidiformales</taxon>
        <taxon>Tepidiformaceae</taxon>
        <taxon>Tepidiforma</taxon>
    </lineage>
</organism>
<keyword evidence="2" id="KW-1185">Reference proteome</keyword>
<dbReference type="RefSeq" id="WP_270057837.1">
    <property type="nucleotide sequence ID" value="NZ_CP115149.1"/>
</dbReference>
<accession>A0ABY7MBG6</accession>
<proteinExistence type="predicted"/>
<evidence type="ECO:0000313" key="2">
    <source>
        <dbReference type="Proteomes" id="UP001212803"/>
    </source>
</evidence>
<gene>
    <name evidence="1" type="ORF">O0235_07055</name>
</gene>